<dbReference type="InterPro" id="IPR029052">
    <property type="entry name" value="Metallo-depent_PP-like"/>
</dbReference>
<keyword evidence="7" id="KW-0235">DNA replication</keyword>
<evidence type="ECO:0000256" key="2">
    <source>
        <dbReference type="ARBA" id="ARBA00011322"/>
    </source>
</evidence>
<dbReference type="eggNOG" id="COG0420">
    <property type="taxonomic scope" value="Bacteria"/>
</dbReference>
<dbReference type="Pfam" id="PF00149">
    <property type="entry name" value="Metallophos"/>
    <property type="match status" value="1"/>
</dbReference>
<dbReference type="CDD" id="cd00840">
    <property type="entry name" value="MPP_Mre11_N"/>
    <property type="match status" value="1"/>
</dbReference>
<gene>
    <name evidence="7" type="primary">sbcD</name>
    <name evidence="10" type="ordered locus">P700755_003589</name>
</gene>
<reference evidence="10" key="2">
    <citation type="submission" date="2012-09" db="EMBL/GenBank/DDBJ databases">
        <title>The complete sequence of Psychroflexus torquis an extreme psychrophile from sea-ice that is stimulated by light.</title>
        <authorList>
            <person name="Feng S."/>
            <person name="Powell S.M."/>
            <person name="Bowman J.P."/>
        </authorList>
    </citation>
    <scope>NUCLEOTIDE SEQUENCE [LARGE SCALE GENOMIC DNA]</scope>
    <source>
        <strain evidence="10">ATCC 700755</strain>
    </source>
</reference>
<dbReference type="HOGENOM" id="CLU_038045_2_0_10"/>
<keyword evidence="7" id="KW-0233">DNA recombination</keyword>
<comment type="similarity">
    <text evidence="1 7">Belongs to the SbcD family.</text>
</comment>
<dbReference type="KEGG" id="ptq:P700755_003589"/>
<dbReference type="GO" id="GO:0006260">
    <property type="term" value="P:DNA replication"/>
    <property type="evidence" value="ECO:0007669"/>
    <property type="project" value="UniProtKB-KW"/>
</dbReference>
<dbReference type="AlphaFoldDB" id="K4IK53"/>
<dbReference type="InterPro" id="IPR050535">
    <property type="entry name" value="DNA_Repair-Maintenance_Comp"/>
</dbReference>
<comment type="function">
    <text evidence="7">SbcCD cleaves DNA hairpin structures. These structures can inhibit DNA replication and are intermediates in certain DNA recombination reactions. The complex acts as a 3'-&gt;5' double strand exonuclease that can open hairpins. It also has a 5' single-strand endonuclease activity.</text>
</comment>
<evidence type="ECO:0000256" key="5">
    <source>
        <dbReference type="ARBA" id="ARBA00022801"/>
    </source>
</evidence>
<keyword evidence="11" id="KW-1185">Reference proteome</keyword>
<dbReference type="GO" id="GO:0008408">
    <property type="term" value="F:3'-5' exonuclease activity"/>
    <property type="evidence" value="ECO:0007669"/>
    <property type="project" value="InterPro"/>
</dbReference>
<evidence type="ECO:0000256" key="6">
    <source>
        <dbReference type="ARBA" id="ARBA00022839"/>
    </source>
</evidence>
<dbReference type="EMBL" id="CP003879">
    <property type="protein sequence ID" value="AFU70188.1"/>
    <property type="molecule type" value="Genomic_DNA"/>
</dbReference>
<keyword evidence="5 7" id="KW-0378">Hydrolase</keyword>
<sequence length="403" mass="46305">MRILHTADWHIGKKLHKKELYQDFDLFIDWMCQFLPENDIDILLVSGDVFDFSNPSSESRTQYYRTLIKLKKFDLKIIITGGNHDSPSVLEAPKAILNELDIHVIGQRPENLQDCLIPIYKDENVDLVIAALPYLRNRDLQERFDAENHDSKQKAVQQSIAYHFQEAASLAKKKYPDVPLLGMGHLFAKGVSLSDSEREIQIGNLAGLDASHFGSNYSYIALGHIHKPQRLNSLTPIFYSGSPTPLSFSERKNEKRILLIDTSKSFEPESISIPKFRDLILVKGSLEKIKQKLSEITNIHPLQTLIEIEMEEENFSPSKTIELEEYIETFENEACEIVKHRVSFKYKPEGLRGITSTEEQISDFTPLEVFHKKLESVDETETSKEELISAFEEILDELNRPEQ</sequence>
<reference evidence="10" key="1">
    <citation type="submission" date="2006-03" db="EMBL/GenBank/DDBJ databases">
        <authorList>
            <person name="Bowman J."/>
            <person name="Ferriera S."/>
            <person name="Johnson J."/>
            <person name="Kravitz S."/>
            <person name="Halpern A."/>
            <person name="Remington K."/>
            <person name="Beeson K."/>
            <person name="Tran B."/>
            <person name="Rogers Y.-H."/>
            <person name="Friedman R."/>
            <person name="Venter J.C."/>
        </authorList>
    </citation>
    <scope>NUCLEOTIDE SEQUENCE [LARGE SCALE GENOMIC DNA]</scope>
    <source>
        <strain evidence="10">ATCC 700755</strain>
    </source>
</reference>
<organism evidence="10 11">
    <name type="scientific">Psychroflexus torquis (strain ATCC 700755 / CIP 106069 / ACAM 623)</name>
    <dbReference type="NCBI Taxonomy" id="313595"/>
    <lineage>
        <taxon>Bacteria</taxon>
        <taxon>Pseudomonadati</taxon>
        <taxon>Bacteroidota</taxon>
        <taxon>Flavobacteriia</taxon>
        <taxon>Flavobacteriales</taxon>
        <taxon>Flavobacteriaceae</taxon>
        <taxon>Psychroflexus</taxon>
    </lineage>
</organism>
<dbReference type="InterPro" id="IPR004843">
    <property type="entry name" value="Calcineurin-like_PHP"/>
</dbReference>
<keyword evidence="7" id="KW-0255">Endonuclease</keyword>
<dbReference type="SUPFAM" id="SSF56300">
    <property type="entry name" value="Metallo-dependent phosphatases"/>
    <property type="match status" value="1"/>
</dbReference>
<dbReference type="GO" id="GO:0004519">
    <property type="term" value="F:endonuclease activity"/>
    <property type="evidence" value="ECO:0007669"/>
    <property type="project" value="UniProtKB-KW"/>
</dbReference>
<dbReference type="PANTHER" id="PTHR30337">
    <property type="entry name" value="COMPONENT OF ATP-DEPENDENT DSDNA EXONUCLEASE"/>
    <property type="match status" value="1"/>
</dbReference>
<comment type="subunit">
    <text evidence="2 7">Heterodimer of SbcC and SbcD.</text>
</comment>
<evidence type="ECO:0000259" key="8">
    <source>
        <dbReference type="Pfam" id="PF00149"/>
    </source>
</evidence>
<dbReference type="RefSeq" id="WP_015025734.1">
    <property type="nucleotide sequence ID" value="NC_018721.1"/>
</dbReference>
<feature type="domain" description="Nuclease SbcCD subunit D C-terminal" evidence="9">
    <location>
        <begin position="276"/>
        <end position="376"/>
    </location>
</feature>
<dbReference type="InterPro" id="IPR026843">
    <property type="entry name" value="SbcD_C"/>
</dbReference>
<evidence type="ECO:0000256" key="4">
    <source>
        <dbReference type="ARBA" id="ARBA00022722"/>
    </source>
</evidence>
<dbReference type="Gene3D" id="3.60.21.10">
    <property type="match status" value="1"/>
</dbReference>
<name>K4IK53_PSYTT</name>
<evidence type="ECO:0000313" key="10">
    <source>
        <dbReference type="EMBL" id="AFU70188.1"/>
    </source>
</evidence>
<evidence type="ECO:0000313" key="11">
    <source>
        <dbReference type="Proteomes" id="UP000008514"/>
    </source>
</evidence>
<evidence type="ECO:0000256" key="7">
    <source>
        <dbReference type="RuleBase" id="RU363069"/>
    </source>
</evidence>
<dbReference type="InterPro" id="IPR041796">
    <property type="entry name" value="Mre11_N"/>
</dbReference>
<feature type="domain" description="Calcineurin-like phosphoesterase" evidence="8">
    <location>
        <begin position="1"/>
        <end position="228"/>
    </location>
</feature>
<accession>K4IK53</accession>
<proteinExistence type="inferred from homology"/>
<dbReference type="NCBIfam" id="TIGR00619">
    <property type="entry name" value="sbcd"/>
    <property type="match status" value="1"/>
</dbReference>
<keyword evidence="6 7" id="KW-0269">Exonuclease</keyword>
<keyword evidence="4 7" id="KW-0540">Nuclease</keyword>
<evidence type="ECO:0000259" key="9">
    <source>
        <dbReference type="Pfam" id="PF12320"/>
    </source>
</evidence>
<dbReference type="PANTHER" id="PTHR30337:SF0">
    <property type="entry name" value="NUCLEASE SBCCD SUBUNIT D"/>
    <property type="match status" value="1"/>
</dbReference>
<dbReference type="InterPro" id="IPR004593">
    <property type="entry name" value="SbcD"/>
</dbReference>
<dbReference type="Proteomes" id="UP000008514">
    <property type="component" value="Chromosome"/>
</dbReference>
<dbReference type="GO" id="GO:0006310">
    <property type="term" value="P:DNA recombination"/>
    <property type="evidence" value="ECO:0007669"/>
    <property type="project" value="UniProtKB-KW"/>
</dbReference>
<dbReference type="STRING" id="313595.P700755_003589"/>
<protein>
    <recommendedName>
        <fullName evidence="3 7">Nuclease SbcCD subunit D</fullName>
    </recommendedName>
</protein>
<dbReference type="Pfam" id="PF12320">
    <property type="entry name" value="SbcD_C"/>
    <property type="match status" value="1"/>
</dbReference>
<dbReference type="OrthoDB" id="9773856at2"/>
<evidence type="ECO:0000256" key="1">
    <source>
        <dbReference type="ARBA" id="ARBA00010555"/>
    </source>
</evidence>
<evidence type="ECO:0000256" key="3">
    <source>
        <dbReference type="ARBA" id="ARBA00013365"/>
    </source>
</evidence>